<dbReference type="AlphaFoldDB" id="A0A933SDL5"/>
<sequence length="235" mass="25063">MNPTLMLNFTRNRVQSPMRLMLFFLAFVPPIVMALIARSLQPVQAGSAVFALIFTAGAVGQDVSSGVLQLLFARPVGRREYVLSRWAAGGLIGAALGIAQLLLASLVVLSRGAAPDPSTLLRLVLENALGGFGTAAVMVMLSTLVGGLGDVALWVFGLMSTQILTMAAMAKQWDWLRKAADELRAFLQPELPLGWLSGMGSADVAVILRFFLAIALSLAIAVTMMQRKELSYAAD</sequence>
<dbReference type="GO" id="GO:0005886">
    <property type="term" value="C:plasma membrane"/>
    <property type="evidence" value="ECO:0007669"/>
    <property type="project" value="UniProtKB-SubCell"/>
</dbReference>
<keyword evidence="1" id="KW-0472">Membrane</keyword>
<name>A0A933SDL5_UNCEI</name>
<accession>A0A933SDL5</accession>
<feature type="transmembrane region" description="Helical" evidence="1">
    <location>
        <begin position="153"/>
        <end position="173"/>
    </location>
</feature>
<dbReference type="EMBL" id="JACRIW010000066">
    <property type="protein sequence ID" value="MBI5169755.1"/>
    <property type="molecule type" value="Genomic_DNA"/>
</dbReference>
<feature type="transmembrane region" description="Helical" evidence="1">
    <location>
        <begin position="128"/>
        <end position="146"/>
    </location>
</feature>
<evidence type="ECO:0000313" key="3">
    <source>
        <dbReference type="Proteomes" id="UP000696931"/>
    </source>
</evidence>
<feature type="transmembrane region" description="Helical" evidence="1">
    <location>
        <begin position="49"/>
        <end position="73"/>
    </location>
</feature>
<feature type="transmembrane region" description="Helical" evidence="1">
    <location>
        <begin position="85"/>
        <end position="108"/>
    </location>
</feature>
<keyword evidence="1" id="KW-0812">Transmembrane</keyword>
<organism evidence="2 3">
    <name type="scientific">Eiseniibacteriota bacterium</name>
    <dbReference type="NCBI Taxonomy" id="2212470"/>
    <lineage>
        <taxon>Bacteria</taxon>
        <taxon>Candidatus Eiseniibacteriota</taxon>
    </lineage>
</organism>
<dbReference type="Proteomes" id="UP000696931">
    <property type="component" value="Unassembled WGS sequence"/>
</dbReference>
<reference evidence="2" key="1">
    <citation type="submission" date="2020-07" db="EMBL/GenBank/DDBJ databases">
        <title>Huge and variable diversity of episymbiotic CPR bacteria and DPANN archaea in groundwater ecosystems.</title>
        <authorList>
            <person name="He C.Y."/>
            <person name="Keren R."/>
            <person name="Whittaker M."/>
            <person name="Farag I.F."/>
            <person name="Doudna J."/>
            <person name="Cate J.H.D."/>
            <person name="Banfield J.F."/>
        </authorList>
    </citation>
    <scope>NUCLEOTIDE SEQUENCE</scope>
    <source>
        <strain evidence="2">NC_groundwater_1813_Pr3_B-0.1um_71_17</strain>
    </source>
</reference>
<protein>
    <submittedName>
        <fullName evidence="2">ABC-2 transporter permease</fullName>
    </submittedName>
</protein>
<evidence type="ECO:0000313" key="2">
    <source>
        <dbReference type="EMBL" id="MBI5169755.1"/>
    </source>
</evidence>
<gene>
    <name evidence="2" type="ORF">HZA61_09730</name>
</gene>
<keyword evidence="1" id="KW-1133">Transmembrane helix</keyword>
<proteinExistence type="predicted"/>
<feature type="transmembrane region" description="Helical" evidence="1">
    <location>
        <begin position="193"/>
        <end position="222"/>
    </location>
</feature>
<feature type="transmembrane region" description="Helical" evidence="1">
    <location>
        <begin position="20"/>
        <end position="37"/>
    </location>
</feature>
<comment type="caution">
    <text evidence="2">The sequence shown here is derived from an EMBL/GenBank/DDBJ whole genome shotgun (WGS) entry which is preliminary data.</text>
</comment>
<evidence type="ECO:0000256" key="1">
    <source>
        <dbReference type="SAM" id="Phobius"/>
    </source>
</evidence>
<dbReference type="GO" id="GO:0140359">
    <property type="term" value="F:ABC-type transporter activity"/>
    <property type="evidence" value="ECO:0007669"/>
    <property type="project" value="InterPro"/>
</dbReference>